<feature type="compositionally biased region" description="Low complexity" evidence="1">
    <location>
        <begin position="143"/>
        <end position="153"/>
    </location>
</feature>
<gene>
    <name evidence="3" type="ORF">BEMITA_LOCUS9602</name>
</gene>
<feature type="compositionally biased region" description="Pro residues" evidence="1">
    <location>
        <begin position="923"/>
        <end position="935"/>
    </location>
</feature>
<reference evidence="3" key="1">
    <citation type="submission" date="2021-12" db="EMBL/GenBank/DDBJ databases">
        <authorList>
            <person name="King R."/>
        </authorList>
    </citation>
    <scope>NUCLEOTIDE SEQUENCE</scope>
</reference>
<feature type="compositionally biased region" description="Polar residues" evidence="1">
    <location>
        <begin position="897"/>
        <end position="916"/>
    </location>
</feature>
<feature type="region of interest" description="Disordered" evidence="1">
    <location>
        <begin position="88"/>
        <end position="267"/>
    </location>
</feature>
<feature type="region of interest" description="Disordered" evidence="1">
    <location>
        <begin position="981"/>
        <end position="1001"/>
    </location>
</feature>
<dbReference type="Proteomes" id="UP001152759">
    <property type="component" value="Chromosome 5"/>
</dbReference>
<sequence>MIDAANMKPVQITCAWQECHDENSGYPYYWNMTTNEVTWEMPAEYQLALQKWQLLQQQQLNSKKAETSLSNSSASISEKLEACKNKLSNNQKESALPKKKYPFDSDSEEDEKIELITSYGSDSSDSSDSESSPKSKSTKEISKVNSSKNKSIVPQISKSHSKEEAQTKFPSSYGPCFPPGATVNTSNPSKAVEKLDGKKGKSISLVPYGDPDTSVNSESSVSNLNLDSTAVDHNSSDETKVSGSESATAEIRSDEEESDEEEFDEDESLILSKLRSQAMVLKQLGGEIPDEIKCLIDSENPDIGIDDIIALIENETPPDHATNSDCDKSSSKSPSTDEKGSKTVEEVNSPKSVLEGSNPEFSKANQPSSFALIAGYGDDSDQEESSSPPKSTGSGTGAVKRKALFPIDEKPNKSPVPSKLEISSKPAFKKIKLSARAKALINASIITAKARATPSIPLSEENTSDVKSDVTACPAPAKEEVPVDSLPVKDPVTVNQGASSPTVVKEEMKPAPSEKEVKEEKKIQEVTKKNIAVPTVVPVNGIGAIQASSEVKPSTSSLATSSKSFKPALSTVSSQSNCYTSVWDSATTYAVDEKRGFGFSDDLKPASPTSSSFYRSKSEKKTANIQFIKAETINVNPPAPVPVVVPEIVKGEKPSFPDDASKTEIESLSEVIIEKVRFLSEGKEPVSPVQIMAIQVETLMNAWQASCLSGKYLLNWLNETSKQLSSLEKEAAPGGWKCEWDRSFNRYYYRNLETGRIQWEYPLPLANENEETIEEVEMELCETPPPPSSPIPQPPATPPPPSEEPPLPKTPPPPVISFSPPPPPVISGFKSSVKKTVNKKKSKSENLSIELPPLPENPPLPKNPPPPPPADAPPPPLPPLPPSDPKSISAPLPPSSAVGTNQTQRILKEFNQNNAQIFAGQQLPPPPPSYPPPSPQQRTSESLKPALPATQRPMFPSVCVSAPRSLTNKVPDKISHQVIETPAYSVQPAQPPLPPSVTDLNSALDSFYSDIASLEANVPEETSKSEPSAPSSGHIGASAPLPGPTPAETESPSLPKKKKKVKLAAGLTLKKKGLDSLVAKWEKVHKSVCD</sequence>
<evidence type="ECO:0000256" key="1">
    <source>
        <dbReference type="SAM" id="MobiDB-lite"/>
    </source>
</evidence>
<dbReference type="AlphaFoldDB" id="A0A9P0ADP7"/>
<dbReference type="SUPFAM" id="SSF51045">
    <property type="entry name" value="WW domain"/>
    <property type="match status" value="2"/>
</dbReference>
<feature type="region of interest" description="Disordered" evidence="1">
    <location>
        <begin position="778"/>
        <end position="951"/>
    </location>
</feature>
<dbReference type="SMART" id="SM00456">
    <property type="entry name" value="WW"/>
    <property type="match status" value="2"/>
</dbReference>
<feature type="domain" description="WW" evidence="2">
    <location>
        <begin position="730"/>
        <end position="764"/>
    </location>
</feature>
<feature type="compositionally biased region" description="Basic residues" evidence="1">
    <location>
        <begin position="832"/>
        <end position="842"/>
    </location>
</feature>
<evidence type="ECO:0000313" key="4">
    <source>
        <dbReference type="Proteomes" id="UP001152759"/>
    </source>
</evidence>
<dbReference type="EMBL" id="OU963866">
    <property type="protein sequence ID" value="CAH0390932.1"/>
    <property type="molecule type" value="Genomic_DNA"/>
</dbReference>
<dbReference type="InterPro" id="IPR036020">
    <property type="entry name" value="WW_dom_sf"/>
</dbReference>
<feature type="region of interest" description="Disordered" evidence="1">
    <location>
        <begin position="311"/>
        <end position="420"/>
    </location>
</feature>
<dbReference type="Gene3D" id="2.20.70.10">
    <property type="match status" value="2"/>
</dbReference>
<evidence type="ECO:0000259" key="2">
    <source>
        <dbReference type="PROSITE" id="PS50020"/>
    </source>
</evidence>
<dbReference type="CDD" id="cd00201">
    <property type="entry name" value="WW"/>
    <property type="match status" value="2"/>
</dbReference>
<organism evidence="3 4">
    <name type="scientific">Bemisia tabaci</name>
    <name type="common">Sweetpotato whitefly</name>
    <name type="synonym">Aleurodes tabaci</name>
    <dbReference type="NCBI Taxonomy" id="7038"/>
    <lineage>
        <taxon>Eukaryota</taxon>
        <taxon>Metazoa</taxon>
        <taxon>Ecdysozoa</taxon>
        <taxon>Arthropoda</taxon>
        <taxon>Hexapoda</taxon>
        <taxon>Insecta</taxon>
        <taxon>Pterygota</taxon>
        <taxon>Neoptera</taxon>
        <taxon>Paraneoptera</taxon>
        <taxon>Hemiptera</taxon>
        <taxon>Sternorrhyncha</taxon>
        <taxon>Aleyrodoidea</taxon>
        <taxon>Aleyrodidae</taxon>
        <taxon>Aleyrodinae</taxon>
        <taxon>Bemisia</taxon>
    </lineage>
</organism>
<feature type="compositionally biased region" description="Polar residues" evidence="1">
    <location>
        <begin position="359"/>
        <end position="369"/>
    </location>
</feature>
<dbReference type="PANTHER" id="PTHR46697">
    <property type="entry name" value="FORMIN-BINDING PROTEIN 4"/>
    <property type="match status" value="1"/>
</dbReference>
<dbReference type="PROSITE" id="PS50020">
    <property type="entry name" value="WW_DOMAIN_2"/>
    <property type="match status" value="2"/>
</dbReference>
<feature type="domain" description="WW" evidence="2">
    <location>
        <begin position="10"/>
        <end position="44"/>
    </location>
</feature>
<keyword evidence="4" id="KW-1185">Reference proteome</keyword>
<feature type="compositionally biased region" description="Acidic residues" evidence="1">
    <location>
        <begin position="253"/>
        <end position="267"/>
    </location>
</feature>
<proteinExistence type="predicted"/>
<feature type="region of interest" description="Disordered" evidence="1">
    <location>
        <begin position="457"/>
        <end position="521"/>
    </location>
</feature>
<dbReference type="Pfam" id="PF00397">
    <property type="entry name" value="WW"/>
    <property type="match status" value="1"/>
</dbReference>
<feature type="compositionally biased region" description="Low complexity" evidence="1">
    <location>
        <begin position="214"/>
        <end position="228"/>
    </location>
</feature>
<dbReference type="InterPro" id="IPR001202">
    <property type="entry name" value="WW_dom"/>
</dbReference>
<feature type="compositionally biased region" description="Pro residues" evidence="1">
    <location>
        <begin position="852"/>
        <end position="884"/>
    </location>
</feature>
<evidence type="ECO:0000313" key="3">
    <source>
        <dbReference type="EMBL" id="CAH0390932.1"/>
    </source>
</evidence>
<protein>
    <recommendedName>
        <fullName evidence="2">WW domain-containing protein</fullName>
    </recommendedName>
</protein>
<name>A0A9P0ADP7_BEMTA</name>
<feature type="compositionally biased region" description="Polar residues" evidence="1">
    <location>
        <begin position="493"/>
        <end position="502"/>
    </location>
</feature>
<dbReference type="PRINTS" id="PR01217">
    <property type="entry name" value="PRICHEXTENSN"/>
</dbReference>
<feature type="compositionally biased region" description="Basic and acidic residues" evidence="1">
    <location>
        <begin position="504"/>
        <end position="521"/>
    </location>
</feature>
<accession>A0A9P0ADP7</accession>
<feature type="region of interest" description="Disordered" evidence="1">
    <location>
        <begin position="1015"/>
        <end position="1061"/>
    </location>
</feature>
<feature type="compositionally biased region" description="Low complexity" evidence="1">
    <location>
        <begin position="121"/>
        <end position="130"/>
    </location>
</feature>
<feature type="compositionally biased region" description="Basic and acidic residues" evidence="1">
    <location>
        <begin position="325"/>
        <end position="345"/>
    </location>
</feature>
<dbReference type="PANTHER" id="PTHR46697:SF1">
    <property type="entry name" value="FORMIN-BINDING PROTEIN 4"/>
    <property type="match status" value="1"/>
</dbReference>
<feature type="compositionally biased region" description="Basic and acidic residues" evidence="1">
    <location>
        <begin position="131"/>
        <end position="142"/>
    </location>
</feature>
<dbReference type="InterPro" id="IPR053076">
    <property type="entry name" value="WW_domain_protein"/>
</dbReference>
<feature type="compositionally biased region" description="Pro residues" evidence="1">
    <location>
        <begin position="783"/>
        <end position="825"/>
    </location>
</feature>